<reference evidence="3" key="2">
    <citation type="journal article" date="2021" name="PeerJ">
        <title>Extensive microbial diversity within the chicken gut microbiome revealed by metagenomics and culture.</title>
        <authorList>
            <person name="Gilroy R."/>
            <person name="Ravi A."/>
            <person name="Getino M."/>
            <person name="Pursley I."/>
            <person name="Horton D.L."/>
            <person name="Alikhan N.F."/>
            <person name="Baker D."/>
            <person name="Gharbi K."/>
            <person name="Hall N."/>
            <person name="Watson M."/>
            <person name="Adriaenssens E.M."/>
            <person name="Foster-Nyarko E."/>
            <person name="Jarju S."/>
            <person name="Secka A."/>
            <person name="Antonio M."/>
            <person name="Oren A."/>
            <person name="Chaudhuri R.R."/>
            <person name="La Ragione R."/>
            <person name="Hildebrand F."/>
            <person name="Pallen M.J."/>
        </authorList>
    </citation>
    <scope>NUCLEOTIDE SEQUENCE</scope>
    <source>
        <strain evidence="3">CHK195-11698</strain>
    </source>
</reference>
<dbReference type="GO" id="GO:0006465">
    <property type="term" value="P:signal peptide processing"/>
    <property type="evidence" value="ECO:0007669"/>
    <property type="project" value="InterPro"/>
</dbReference>
<protein>
    <submittedName>
        <fullName evidence="3">S26 family signal peptidase</fullName>
    </submittedName>
</protein>
<dbReference type="AlphaFoldDB" id="A0A9D1L1R1"/>
<dbReference type="InterPro" id="IPR019758">
    <property type="entry name" value="Pept_S26A_signal_pept_1_CS"/>
</dbReference>
<dbReference type="Proteomes" id="UP000824175">
    <property type="component" value="Unassembled WGS sequence"/>
</dbReference>
<accession>A0A9D1L1R1</accession>
<dbReference type="PROSITE" id="PS00761">
    <property type="entry name" value="SPASE_I_3"/>
    <property type="match status" value="1"/>
</dbReference>
<evidence type="ECO:0000313" key="4">
    <source>
        <dbReference type="Proteomes" id="UP000824175"/>
    </source>
</evidence>
<dbReference type="SUPFAM" id="SSF51306">
    <property type="entry name" value="LexA/Signal peptidase"/>
    <property type="match status" value="1"/>
</dbReference>
<gene>
    <name evidence="3" type="ORF">IAD15_09905</name>
</gene>
<organism evidence="3 4">
    <name type="scientific">Candidatus Fimiplasma intestinipullorum</name>
    <dbReference type="NCBI Taxonomy" id="2840825"/>
    <lineage>
        <taxon>Bacteria</taxon>
        <taxon>Bacillati</taxon>
        <taxon>Bacillota</taxon>
        <taxon>Clostridia</taxon>
        <taxon>Eubacteriales</taxon>
        <taxon>Candidatus Fimiplasma</taxon>
    </lineage>
</organism>
<dbReference type="EMBL" id="DVMJ01000085">
    <property type="protein sequence ID" value="HIU14366.1"/>
    <property type="molecule type" value="Genomic_DNA"/>
</dbReference>
<dbReference type="Pfam" id="PF10502">
    <property type="entry name" value="Peptidase_S26"/>
    <property type="match status" value="1"/>
</dbReference>
<sequence length="77" mass="8860">EEDFLDPEFVETSKQETGSALFTNNFTYTLGEGEYFVMGDNRLRSEDSRALGPFTIDEFMGKNGMAIYPFDHFGWIE</sequence>
<dbReference type="GO" id="GO:0016020">
    <property type="term" value="C:membrane"/>
    <property type="evidence" value="ECO:0007669"/>
    <property type="project" value="InterPro"/>
</dbReference>
<feature type="non-terminal residue" evidence="3">
    <location>
        <position position="1"/>
    </location>
</feature>
<dbReference type="CDD" id="cd06530">
    <property type="entry name" value="S26_SPase_I"/>
    <property type="match status" value="1"/>
</dbReference>
<proteinExistence type="predicted"/>
<keyword evidence="1" id="KW-0378">Hydrolase</keyword>
<reference evidence="3" key="1">
    <citation type="submission" date="2020-10" db="EMBL/GenBank/DDBJ databases">
        <authorList>
            <person name="Gilroy R."/>
        </authorList>
    </citation>
    <scope>NUCLEOTIDE SEQUENCE</scope>
    <source>
        <strain evidence="3">CHK195-11698</strain>
    </source>
</reference>
<dbReference type="GO" id="GO:0004252">
    <property type="term" value="F:serine-type endopeptidase activity"/>
    <property type="evidence" value="ECO:0007669"/>
    <property type="project" value="InterPro"/>
</dbReference>
<evidence type="ECO:0000256" key="1">
    <source>
        <dbReference type="ARBA" id="ARBA00022801"/>
    </source>
</evidence>
<feature type="domain" description="Peptidase S26" evidence="2">
    <location>
        <begin position="19"/>
        <end position="65"/>
    </location>
</feature>
<dbReference type="InterPro" id="IPR036286">
    <property type="entry name" value="LexA/Signal_pep-like_sf"/>
</dbReference>
<dbReference type="Gene3D" id="2.10.109.10">
    <property type="entry name" value="Umud Fragment, subunit A"/>
    <property type="match status" value="1"/>
</dbReference>
<dbReference type="InterPro" id="IPR019533">
    <property type="entry name" value="Peptidase_S26"/>
</dbReference>
<comment type="caution">
    <text evidence="3">The sequence shown here is derived from an EMBL/GenBank/DDBJ whole genome shotgun (WGS) entry which is preliminary data.</text>
</comment>
<name>A0A9D1L1R1_9FIRM</name>
<evidence type="ECO:0000259" key="2">
    <source>
        <dbReference type="Pfam" id="PF10502"/>
    </source>
</evidence>
<evidence type="ECO:0000313" key="3">
    <source>
        <dbReference type="EMBL" id="HIU14366.1"/>
    </source>
</evidence>